<accession>A0A1S1LL69</accession>
<dbReference type="EMBL" id="MLIQ01000023">
    <property type="protein sequence ID" value="OHU51480.1"/>
    <property type="molecule type" value="Genomic_DNA"/>
</dbReference>
<dbReference type="AlphaFoldDB" id="A0A1S1LL69"/>
<keyword evidence="1" id="KW-0812">Transmembrane</keyword>
<feature type="transmembrane region" description="Helical" evidence="1">
    <location>
        <begin position="41"/>
        <end position="60"/>
    </location>
</feature>
<protein>
    <submittedName>
        <fullName evidence="2">Uncharacterized protein</fullName>
    </submittedName>
</protein>
<gene>
    <name evidence="2" type="ORF">BKG82_23065</name>
</gene>
<organism evidence="2 3">
    <name type="scientific">Mycobacteroides chelonae</name>
    <name type="common">Mycobacterium chelonae</name>
    <dbReference type="NCBI Taxonomy" id="1774"/>
    <lineage>
        <taxon>Bacteria</taxon>
        <taxon>Bacillati</taxon>
        <taxon>Actinomycetota</taxon>
        <taxon>Actinomycetes</taxon>
        <taxon>Mycobacteriales</taxon>
        <taxon>Mycobacteriaceae</taxon>
        <taxon>Mycobacteroides</taxon>
    </lineage>
</organism>
<dbReference type="RefSeq" id="WP_070947696.1">
    <property type="nucleotide sequence ID" value="NZ_MLIQ01000023.1"/>
</dbReference>
<keyword evidence="1" id="KW-0472">Membrane</keyword>
<evidence type="ECO:0000256" key="1">
    <source>
        <dbReference type="SAM" id="Phobius"/>
    </source>
</evidence>
<sequence>MADEANVFNAVADVILGDGASDKLNERAEAFFDYMGDVGDTGVEVLTLAAEILLAPYFLIRQVFRDAR</sequence>
<evidence type="ECO:0000313" key="3">
    <source>
        <dbReference type="Proteomes" id="UP000180043"/>
    </source>
</evidence>
<proteinExistence type="predicted"/>
<reference evidence="2 3" key="1">
    <citation type="submission" date="2016-10" db="EMBL/GenBank/DDBJ databases">
        <title>Evaluation of Human, Veterinary and Environmental Mycobacterium chelonae Isolates by Core Genome Phylogenomic Analysis, Targeted Gene Comparison, and Anti-microbial Susceptibility Patterns: A Tale of Mistaken Identities.</title>
        <authorList>
            <person name="Fogelson S.B."/>
            <person name="Camus A.C."/>
            <person name="Lorenz W."/>
            <person name="Vasireddy R."/>
            <person name="Vasireddy S."/>
            <person name="Smith T."/>
            <person name="Brown-Elliott B.A."/>
            <person name="Wallace R.J.Jr."/>
            <person name="Hasan N.A."/>
            <person name="Reischl U."/>
            <person name="Sanchez S."/>
        </authorList>
    </citation>
    <scope>NUCLEOTIDE SEQUENCE [LARGE SCALE GENOMIC DNA]</scope>
    <source>
        <strain evidence="2 3">15515</strain>
    </source>
</reference>
<comment type="caution">
    <text evidence="2">The sequence shown here is derived from an EMBL/GenBank/DDBJ whole genome shotgun (WGS) entry which is preliminary data.</text>
</comment>
<name>A0A1S1LL69_MYCCH</name>
<dbReference type="Proteomes" id="UP000180043">
    <property type="component" value="Unassembled WGS sequence"/>
</dbReference>
<evidence type="ECO:0000313" key="2">
    <source>
        <dbReference type="EMBL" id="OHU51480.1"/>
    </source>
</evidence>
<keyword evidence="1" id="KW-1133">Transmembrane helix</keyword>